<evidence type="ECO:0000313" key="8">
    <source>
        <dbReference type="Proteomes" id="UP000093111"/>
    </source>
</evidence>
<dbReference type="PROSITE" id="PS51219">
    <property type="entry name" value="DPCK"/>
    <property type="match status" value="1"/>
</dbReference>
<dbReference type="EMBL" id="LGLV01000013">
    <property type="protein sequence ID" value="OBZ93601.1"/>
    <property type="molecule type" value="Genomic_DNA"/>
</dbReference>
<dbReference type="NCBIfam" id="TIGR00152">
    <property type="entry name" value="dephospho-CoA kinase"/>
    <property type="match status" value="1"/>
</dbReference>
<comment type="function">
    <text evidence="5">Catalyzes the phosphorylation of the 3'-hydroxyl group of dephosphocoenzyme A to form coenzyme A.</text>
</comment>
<name>A0A1C7NX80_9HYPH</name>
<dbReference type="CDD" id="cd02022">
    <property type="entry name" value="DPCK"/>
    <property type="match status" value="1"/>
</dbReference>
<protein>
    <recommendedName>
        <fullName evidence="5 6">Dephospho-CoA kinase</fullName>
        <ecNumber evidence="5 6">2.7.1.24</ecNumber>
    </recommendedName>
    <alternativeName>
        <fullName evidence="5">Dephosphocoenzyme A kinase</fullName>
    </alternativeName>
</protein>
<dbReference type="HAMAP" id="MF_00376">
    <property type="entry name" value="Dephospho_CoA_kinase"/>
    <property type="match status" value="1"/>
</dbReference>
<feature type="binding site" evidence="5">
    <location>
        <begin position="11"/>
        <end position="16"/>
    </location>
    <ligand>
        <name>ATP</name>
        <dbReference type="ChEBI" id="CHEBI:30616"/>
    </ligand>
</feature>
<dbReference type="EC" id="2.7.1.24" evidence="5 6"/>
<dbReference type="GO" id="GO:0005737">
    <property type="term" value="C:cytoplasm"/>
    <property type="evidence" value="ECO:0007669"/>
    <property type="project" value="UniProtKB-SubCell"/>
</dbReference>
<comment type="catalytic activity">
    <reaction evidence="5">
        <text>3'-dephospho-CoA + ATP = ADP + CoA + H(+)</text>
        <dbReference type="Rhea" id="RHEA:18245"/>
        <dbReference type="ChEBI" id="CHEBI:15378"/>
        <dbReference type="ChEBI" id="CHEBI:30616"/>
        <dbReference type="ChEBI" id="CHEBI:57287"/>
        <dbReference type="ChEBI" id="CHEBI:57328"/>
        <dbReference type="ChEBI" id="CHEBI:456216"/>
        <dbReference type="EC" id="2.7.1.24"/>
    </reaction>
</comment>
<dbReference type="Pfam" id="PF01121">
    <property type="entry name" value="CoaE"/>
    <property type="match status" value="1"/>
</dbReference>
<dbReference type="UniPathway" id="UPA00241">
    <property type="reaction ID" value="UER00356"/>
</dbReference>
<evidence type="ECO:0000313" key="7">
    <source>
        <dbReference type="EMBL" id="OBZ93601.1"/>
    </source>
</evidence>
<dbReference type="RefSeq" id="WP_068955992.1">
    <property type="nucleotide sequence ID" value="NZ_LGLV01000013.1"/>
</dbReference>
<keyword evidence="5" id="KW-0808">Transferase</keyword>
<reference evidence="7 8" key="1">
    <citation type="journal article" date="2016" name="Syst. Appl. Microbiol.">
        <title>Pararhizobium polonicum sp. nov. isolated from tumors on stone fruit rootstocks.</title>
        <authorList>
            <person name="Pulawska J."/>
            <person name="Kuzmanovic N."/>
            <person name="Willems A."/>
            <person name="Pothier J.F."/>
        </authorList>
    </citation>
    <scope>NUCLEOTIDE SEQUENCE [LARGE SCALE GENOMIC DNA]</scope>
    <source>
        <strain evidence="7 8">F5.1</strain>
    </source>
</reference>
<dbReference type="PANTHER" id="PTHR10695:SF46">
    <property type="entry name" value="BIFUNCTIONAL COENZYME A SYNTHASE-RELATED"/>
    <property type="match status" value="1"/>
</dbReference>
<dbReference type="Proteomes" id="UP000093111">
    <property type="component" value="Unassembled WGS sequence"/>
</dbReference>
<dbReference type="Gene3D" id="3.40.50.300">
    <property type="entry name" value="P-loop containing nucleotide triphosphate hydrolases"/>
    <property type="match status" value="1"/>
</dbReference>
<organism evidence="7 8">
    <name type="scientific">Pararhizobium polonicum</name>
    <dbReference type="NCBI Taxonomy" id="1612624"/>
    <lineage>
        <taxon>Bacteria</taxon>
        <taxon>Pseudomonadati</taxon>
        <taxon>Pseudomonadota</taxon>
        <taxon>Alphaproteobacteria</taxon>
        <taxon>Hyphomicrobiales</taxon>
        <taxon>Rhizobiaceae</taxon>
        <taxon>Rhizobium/Agrobacterium group</taxon>
        <taxon>Pararhizobium</taxon>
    </lineage>
</organism>
<dbReference type="AlphaFoldDB" id="A0A1C7NX80"/>
<proteinExistence type="inferred from homology"/>
<keyword evidence="2 5" id="KW-0547">Nucleotide-binding</keyword>
<dbReference type="GO" id="GO:0004140">
    <property type="term" value="F:dephospho-CoA kinase activity"/>
    <property type="evidence" value="ECO:0007669"/>
    <property type="project" value="UniProtKB-UniRule"/>
</dbReference>
<evidence type="ECO:0000256" key="5">
    <source>
        <dbReference type="HAMAP-Rule" id="MF_00376"/>
    </source>
</evidence>
<evidence type="ECO:0000256" key="1">
    <source>
        <dbReference type="ARBA" id="ARBA00009018"/>
    </source>
</evidence>
<comment type="pathway">
    <text evidence="5">Cofactor biosynthesis; coenzyme A biosynthesis; CoA from (R)-pantothenate: step 5/5.</text>
</comment>
<evidence type="ECO:0000256" key="2">
    <source>
        <dbReference type="ARBA" id="ARBA00022741"/>
    </source>
</evidence>
<keyword evidence="8" id="KW-1185">Reference proteome</keyword>
<keyword evidence="4 5" id="KW-0173">Coenzyme A biosynthesis</keyword>
<dbReference type="GO" id="GO:0015937">
    <property type="term" value="P:coenzyme A biosynthetic process"/>
    <property type="evidence" value="ECO:0007669"/>
    <property type="project" value="UniProtKB-UniRule"/>
</dbReference>
<accession>A0A1C7NX80</accession>
<keyword evidence="5 7" id="KW-0418">Kinase</keyword>
<comment type="subcellular location">
    <subcellularLocation>
        <location evidence="5">Cytoplasm</location>
    </subcellularLocation>
</comment>
<keyword evidence="3 5" id="KW-0067">ATP-binding</keyword>
<comment type="caution">
    <text evidence="7">The sequence shown here is derived from an EMBL/GenBank/DDBJ whole genome shotgun (WGS) entry which is preliminary data.</text>
</comment>
<sequence>MIVLGLTGSIGMGKSTTAAMFADIGIPVNDADAVVHSLYQGEAVAPIEAAFPGATKGGAVDRSELSRQLAENPALFARLEAIVHPLVREREKVFLQHHSANGAPLVVLDIPLLFETKAQNRVDAVAVVSCDAQIQKERVMKRPGMTAEKFALILSRQVPDHEKRAKADYIIDTGHGLDSARQQVSAIVHRLTSQKRP</sequence>
<comment type="similarity">
    <text evidence="1 5">Belongs to the CoaE family.</text>
</comment>
<dbReference type="PANTHER" id="PTHR10695">
    <property type="entry name" value="DEPHOSPHO-COA KINASE-RELATED"/>
    <property type="match status" value="1"/>
</dbReference>
<dbReference type="STRING" id="1612624.ADU59_20370"/>
<dbReference type="InterPro" id="IPR027417">
    <property type="entry name" value="P-loop_NTPase"/>
</dbReference>
<dbReference type="OrthoDB" id="9812943at2"/>
<evidence type="ECO:0000256" key="3">
    <source>
        <dbReference type="ARBA" id="ARBA00022840"/>
    </source>
</evidence>
<dbReference type="InterPro" id="IPR001977">
    <property type="entry name" value="Depp_CoAkinase"/>
</dbReference>
<evidence type="ECO:0000256" key="6">
    <source>
        <dbReference type="NCBIfam" id="TIGR00152"/>
    </source>
</evidence>
<dbReference type="PATRIC" id="fig|1612624.7.peg.6048"/>
<dbReference type="SUPFAM" id="SSF52540">
    <property type="entry name" value="P-loop containing nucleoside triphosphate hydrolases"/>
    <property type="match status" value="1"/>
</dbReference>
<dbReference type="GO" id="GO:0005524">
    <property type="term" value="F:ATP binding"/>
    <property type="evidence" value="ECO:0007669"/>
    <property type="project" value="UniProtKB-UniRule"/>
</dbReference>
<keyword evidence="5" id="KW-0963">Cytoplasm</keyword>
<gene>
    <name evidence="5" type="primary">coaE</name>
    <name evidence="7" type="ORF">ADU59_20370</name>
</gene>
<evidence type="ECO:0000256" key="4">
    <source>
        <dbReference type="ARBA" id="ARBA00022993"/>
    </source>
</evidence>